<name>A0A844W165_9RHOB</name>
<dbReference type="PANTHER" id="PTHR34821">
    <property type="entry name" value="INNER MEMBRANE PROTEIN YDCZ"/>
    <property type="match status" value="1"/>
</dbReference>
<dbReference type="AlphaFoldDB" id="A0A844W165"/>
<keyword evidence="4" id="KW-1185">Reference proteome</keyword>
<dbReference type="GO" id="GO:0005886">
    <property type="term" value="C:plasma membrane"/>
    <property type="evidence" value="ECO:0007669"/>
    <property type="project" value="TreeGrafter"/>
</dbReference>
<sequence length="183" mass="19042">MPPPGSRWRAASRSSRAPRWRTGWRRRPTCTGCSDMAGGLMVLSFLAGLMIAAQGPIYARTAAGLGGALPATLLAFSIATAALALLVAWRGPVPRAQALAELPAWVWPGGLIGVCVILVSIQAVPRLGAAGYLVLLVAGQMAGGMLWDRLGAFGLAARPVNWINLLGVALVLAGAVLAVWRRV</sequence>
<comment type="caution">
    <text evidence="3">The sequence shown here is derived from an EMBL/GenBank/DDBJ whole genome shotgun (WGS) entry which is preliminary data.</text>
</comment>
<feature type="transmembrane region" description="Helical" evidence="2">
    <location>
        <begin position="102"/>
        <end position="123"/>
    </location>
</feature>
<gene>
    <name evidence="3" type="ORF">GLS40_00780</name>
</gene>
<dbReference type="InterPro" id="IPR006750">
    <property type="entry name" value="YdcZ"/>
</dbReference>
<evidence type="ECO:0000313" key="3">
    <source>
        <dbReference type="EMBL" id="MWB76551.1"/>
    </source>
</evidence>
<proteinExistence type="predicted"/>
<evidence type="ECO:0000256" key="1">
    <source>
        <dbReference type="SAM" id="MobiDB-lite"/>
    </source>
</evidence>
<keyword evidence="2" id="KW-0812">Transmembrane</keyword>
<keyword evidence="2" id="KW-0472">Membrane</keyword>
<dbReference type="Pfam" id="PF04657">
    <property type="entry name" value="DMT_YdcZ"/>
    <property type="match status" value="1"/>
</dbReference>
<feature type="compositionally biased region" description="Low complexity" evidence="1">
    <location>
        <begin position="1"/>
        <end position="15"/>
    </location>
</feature>
<organism evidence="3 4">
    <name type="scientific">Pseudooceanicola pacificus</name>
    <dbReference type="NCBI Taxonomy" id="2676438"/>
    <lineage>
        <taxon>Bacteria</taxon>
        <taxon>Pseudomonadati</taxon>
        <taxon>Pseudomonadota</taxon>
        <taxon>Alphaproteobacteria</taxon>
        <taxon>Rhodobacterales</taxon>
        <taxon>Paracoccaceae</taxon>
        <taxon>Pseudooceanicola</taxon>
    </lineage>
</organism>
<feature type="transmembrane region" description="Helical" evidence="2">
    <location>
        <begin position="159"/>
        <end position="180"/>
    </location>
</feature>
<dbReference type="EMBL" id="WNXQ01000001">
    <property type="protein sequence ID" value="MWB76551.1"/>
    <property type="molecule type" value="Genomic_DNA"/>
</dbReference>
<feature type="transmembrane region" description="Helical" evidence="2">
    <location>
        <begin position="129"/>
        <end position="147"/>
    </location>
</feature>
<feature type="transmembrane region" description="Helical" evidence="2">
    <location>
        <begin position="69"/>
        <end position="90"/>
    </location>
</feature>
<accession>A0A844W165</accession>
<keyword evidence="2" id="KW-1133">Transmembrane helix</keyword>
<evidence type="ECO:0000256" key="2">
    <source>
        <dbReference type="SAM" id="Phobius"/>
    </source>
</evidence>
<feature type="region of interest" description="Disordered" evidence="1">
    <location>
        <begin position="1"/>
        <end position="21"/>
    </location>
</feature>
<dbReference type="PANTHER" id="PTHR34821:SF2">
    <property type="entry name" value="INNER MEMBRANE PROTEIN YDCZ"/>
    <property type="match status" value="1"/>
</dbReference>
<protein>
    <submittedName>
        <fullName evidence="3">EamA-like transporter family protein</fullName>
    </submittedName>
</protein>
<reference evidence="3 4" key="1">
    <citation type="submission" date="2019-11" db="EMBL/GenBank/DDBJ databases">
        <title>Pseudooceanicola pacifica sp. nov., isolated from deep-sea sediment of the Pacific Ocean.</title>
        <authorList>
            <person name="Lyu L."/>
        </authorList>
    </citation>
    <scope>NUCLEOTIDE SEQUENCE [LARGE SCALE GENOMIC DNA]</scope>
    <source>
        <strain evidence="3 4">216_PA32_1</strain>
    </source>
</reference>
<dbReference type="Proteomes" id="UP000443843">
    <property type="component" value="Unassembled WGS sequence"/>
</dbReference>
<evidence type="ECO:0000313" key="4">
    <source>
        <dbReference type="Proteomes" id="UP000443843"/>
    </source>
</evidence>